<comment type="caution">
    <text evidence="3">The sequence shown here is derived from an EMBL/GenBank/DDBJ whole genome shotgun (WGS) entry which is preliminary data.</text>
</comment>
<dbReference type="EMBL" id="BPRB01000091">
    <property type="protein sequence ID" value="GJE59730.1"/>
    <property type="molecule type" value="Genomic_DNA"/>
</dbReference>
<dbReference type="PROSITE" id="PS51257">
    <property type="entry name" value="PROKAR_LIPOPROTEIN"/>
    <property type="match status" value="1"/>
</dbReference>
<reference evidence="3" key="1">
    <citation type="journal article" date="2021" name="Front. Microbiol.">
        <title>Comprehensive Comparative Genomics and Phenotyping of Methylobacterium Species.</title>
        <authorList>
            <person name="Alessa O."/>
            <person name="Ogura Y."/>
            <person name="Fujitani Y."/>
            <person name="Takami H."/>
            <person name="Hayashi T."/>
            <person name="Sahin N."/>
            <person name="Tani A."/>
        </authorList>
    </citation>
    <scope>NUCLEOTIDE SEQUENCE</scope>
    <source>
        <strain evidence="3">DSM 23632</strain>
    </source>
</reference>
<proteinExistence type="predicted"/>
<feature type="signal peptide" evidence="2">
    <location>
        <begin position="1"/>
        <end position="25"/>
    </location>
</feature>
<protein>
    <recommendedName>
        <fullName evidence="5">Lipoprotein</fullName>
    </recommendedName>
</protein>
<evidence type="ECO:0008006" key="5">
    <source>
        <dbReference type="Google" id="ProtNLM"/>
    </source>
</evidence>
<organism evidence="3 4">
    <name type="scientific">Methylobacterium trifolii</name>
    <dbReference type="NCBI Taxonomy" id="1003092"/>
    <lineage>
        <taxon>Bacteria</taxon>
        <taxon>Pseudomonadati</taxon>
        <taxon>Pseudomonadota</taxon>
        <taxon>Alphaproteobacteria</taxon>
        <taxon>Hyphomicrobiales</taxon>
        <taxon>Methylobacteriaceae</taxon>
        <taxon>Methylobacterium</taxon>
    </lineage>
</organism>
<feature type="chain" id="PRO_5045481020" description="Lipoprotein" evidence="2">
    <location>
        <begin position="26"/>
        <end position="57"/>
    </location>
</feature>
<name>A0ABQ4U0T2_9HYPH</name>
<accession>A0ABQ4U0T2</accession>
<feature type="region of interest" description="Disordered" evidence="1">
    <location>
        <begin position="22"/>
        <end position="57"/>
    </location>
</feature>
<keyword evidence="4" id="KW-1185">Reference proteome</keyword>
<reference evidence="3" key="2">
    <citation type="submission" date="2021-08" db="EMBL/GenBank/DDBJ databases">
        <authorList>
            <person name="Tani A."/>
            <person name="Ola A."/>
            <person name="Ogura Y."/>
            <person name="Katsura K."/>
            <person name="Hayashi T."/>
        </authorList>
    </citation>
    <scope>NUCLEOTIDE SEQUENCE</scope>
    <source>
        <strain evidence="3">DSM 23632</strain>
    </source>
</reference>
<evidence type="ECO:0000313" key="4">
    <source>
        <dbReference type="Proteomes" id="UP001055057"/>
    </source>
</evidence>
<dbReference type="Proteomes" id="UP001055057">
    <property type="component" value="Unassembled WGS sequence"/>
</dbReference>
<keyword evidence="2" id="KW-0732">Signal</keyword>
<sequence>MSTTTRLTLAGLVTLALAACSTAPAAPDLTPPPRRPLDAKTQLEYGAPPPPPPGQRY</sequence>
<evidence type="ECO:0000313" key="3">
    <source>
        <dbReference type="EMBL" id="GJE59730.1"/>
    </source>
</evidence>
<evidence type="ECO:0000256" key="2">
    <source>
        <dbReference type="SAM" id="SignalP"/>
    </source>
</evidence>
<gene>
    <name evidence="3" type="ORF">MPOCJGCO_1832</name>
</gene>
<feature type="compositionally biased region" description="Pro residues" evidence="1">
    <location>
        <begin position="47"/>
        <end position="57"/>
    </location>
</feature>
<evidence type="ECO:0000256" key="1">
    <source>
        <dbReference type="SAM" id="MobiDB-lite"/>
    </source>
</evidence>
<dbReference type="RefSeq" id="WP_238182300.1">
    <property type="nucleotide sequence ID" value="NZ_BPRB01000091.1"/>
</dbReference>